<keyword evidence="3 6" id="KW-0812">Transmembrane</keyword>
<evidence type="ECO:0000259" key="7">
    <source>
        <dbReference type="Pfam" id="PF04024"/>
    </source>
</evidence>
<comment type="subcellular location">
    <subcellularLocation>
        <location evidence="1">Cell membrane</location>
        <topology evidence="1">Single-pass membrane protein</topology>
    </subcellularLocation>
</comment>
<feature type="domain" description="Phage shock protein PspC N-terminal" evidence="7">
    <location>
        <begin position="5"/>
        <end position="62"/>
    </location>
</feature>
<keyword evidence="5 6" id="KW-0472">Membrane</keyword>
<comment type="caution">
    <text evidence="8">The sequence shown here is derived from an EMBL/GenBank/DDBJ whole genome shotgun (WGS) entry which is preliminary data.</text>
</comment>
<dbReference type="PANTHER" id="PTHR33885:SF3">
    <property type="entry name" value="PHAGE SHOCK PROTEIN C"/>
    <property type="match status" value="1"/>
</dbReference>
<evidence type="ECO:0000313" key="9">
    <source>
        <dbReference type="Proteomes" id="UP000680038"/>
    </source>
</evidence>
<dbReference type="RefSeq" id="WP_215240921.1">
    <property type="nucleotide sequence ID" value="NZ_CAJRAF010000002.1"/>
</dbReference>
<sequence length="77" mass="8749">MNNNRLFRNTNSKVIGGVASGLADYLQIDVVIVRVLFVMGFFIPAPFPIVLFYIVLWIVMPDIAKQPKELQESHRTS</sequence>
<reference evidence="8" key="1">
    <citation type="submission" date="2021-04" db="EMBL/GenBank/DDBJ databases">
        <authorList>
            <person name="Rodrigo-Torres L."/>
            <person name="Arahal R. D."/>
            <person name="Lucena T."/>
        </authorList>
    </citation>
    <scope>NUCLEOTIDE SEQUENCE</scope>
    <source>
        <strain evidence="8">CECT 9275</strain>
    </source>
</reference>
<dbReference type="Proteomes" id="UP000680038">
    <property type="component" value="Unassembled WGS sequence"/>
</dbReference>
<dbReference type="EMBL" id="CAJRAF010000002">
    <property type="protein sequence ID" value="CAG5009714.1"/>
    <property type="molecule type" value="Genomic_DNA"/>
</dbReference>
<evidence type="ECO:0000256" key="2">
    <source>
        <dbReference type="ARBA" id="ARBA00022475"/>
    </source>
</evidence>
<evidence type="ECO:0000256" key="1">
    <source>
        <dbReference type="ARBA" id="ARBA00004162"/>
    </source>
</evidence>
<proteinExistence type="predicted"/>
<evidence type="ECO:0000256" key="5">
    <source>
        <dbReference type="ARBA" id="ARBA00023136"/>
    </source>
</evidence>
<dbReference type="InterPro" id="IPR007168">
    <property type="entry name" value="Phageshock_PspC_N"/>
</dbReference>
<accession>A0A916JGX1</accession>
<name>A0A916JGX1_9BACT</name>
<dbReference type="Pfam" id="PF04024">
    <property type="entry name" value="PspC"/>
    <property type="match status" value="1"/>
</dbReference>
<keyword evidence="9" id="KW-1185">Reference proteome</keyword>
<gene>
    <name evidence="8" type="ORF">DYBT9275_04555</name>
</gene>
<evidence type="ECO:0000313" key="8">
    <source>
        <dbReference type="EMBL" id="CAG5009714.1"/>
    </source>
</evidence>
<keyword evidence="4 6" id="KW-1133">Transmembrane helix</keyword>
<organism evidence="8 9">
    <name type="scientific">Dyadobacter helix</name>
    <dbReference type="NCBI Taxonomy" id="2822344"/>
    <lineage>
        <taxon>Bacteria</taxon>
        <taxon>Pseudomonadati</taxon>
        <taxon>Bacteroidota</taxon>
        <taxon>Cytophagia</taxon>
        <taxon>Cytophagales</taxon>
        <taxon>Spirosomataceae</taxon>
        <taxon>Dyadobacter</taxon>
    </lineage>
</organism>
<feature type="transmembrane region" description="Helical" evidence="6">
    <location>
        <begin position="31"/>
        <end position="59"/>
    </location>
</feature>
<dbReference type="InterPro" id="IPR052027">
    <property type="entry name" value="PspC"/>
</dbReference>
<evidence type="ECO:0000256" key="4">
    <source>
        <dbReference type="ARBA" id="ARBA00022989"/>
    </source>
</evidence>
<evidence type="ECO:0000256" key="3">
    <source>
        <dbReference type="ARBA" id="ARBA00022692"/>
    </source>
</evidence>
<evidence type="ECO:0000256" key="6">
    <source>
        <dbReference type="SAM" id="Phobius"/>
    </source>
</evidence>
<keyword evidence="2" id="KW-1003">Cell membrane</keyword>
<protein>
    <recommendedName>
        <fullName evidence="7">Phage shock protein PspC N-terminal domain-containing protein</fullName>
    </recommendedName>
</protein>
<dbReference type="PANTHER" id="PTHR33885">
    <property type="entry name" value="PHAGE SHOCK PROTEIN C"/>
    <property type="match status" value="1"/>
</dbReference>
<dbReference type="GO" id="GO:0005886">
    <property type="term" value="C:plasma membrane"/>
    <property type="evidence" value="ECO:0007669"/>
    <property type="project" value="UniProtKB-SubCell"/>
</dbReference>
<dbReference type="AlphaFoldDB" id="A0A916JGX1"/>